<dbReference type="OrthoDB" id="5329090at2"/>
<feature type="domain" description="ATPase AAA-type core" evidence="2">
    <location>
        <begin position="23"/>
        <end position="276"/>
    </location>
</feature>
<gene>
    <name evidence="3" type="ORF">IMC76_03745</name>
</gene>
<evidence type="ECO:0000259" key="1">
    <source>
        <dbReference type="Pfam" id="PF12476"/>
    </source>
</evidence>
<dbReference type="InterPro" id="IPR014592">
    <property type="entry name" value="P-loop_UCP034888"/>
</dbReference>
<dbReference type="EMBL" id="CP063078">
    <property type="protein sequence ID" value="QOQ87923.1"/>
    <property type="molecule type" value="Genomic_DNA"/>
</dbReference>
<evidence type="ECO:0000313" key="3">
    <source>
        <dbReference type="EMBL" id="QOQ87923.1"/>
    </source>
</evidence>
<dbReference type="InterPro" id="IPR051396">
    <property type="entry name" value="Bact_Antivir_Def_Nuclease"/>
</dbReference>
<keyword evidence="4" id="KW-1185">Reference proteome</keyword>
<dbReference type="SUPFAM" id="SSF52540">
    <property type="entry name" value="P-loop containing nucleoside triphosphate hydrolases"/>
    <property type="match status" value="1"/>
</dbReference>
<dbReference type="InterPro" id="IPR027417">
    <property type="entry name" value="P-loop_NTPase"/>
</dbReference>
<dbReference type="InterPro" id="IPR022532">
    <property type="entry name" value="DUF3696"/>
</dbReference>
<dbReference type="GO" id="GO:0016887">
    <property type="term" value="F:ATP hydrolysis activity"/>
    <property type="evidence" value="ECO:0007669"/>
    <property type="project" value="InterPro"/>
</dbReference>
<reference evidence="3 4" key="1">
    <citation type="submission" date="2020-10" db="EMBL/GenBank/DDBJ databases">
        <title>Campylobacter and Helicobacter PacBio genomes.</title>
        <authorList>
            <person name="Lane C."/>
        </authorList>
    </citation>
    <scope>NUCLEOTIDE SEQUENCE [LARGE SCALE GENOMIC DNA]</scope>
    <source>
        <strain evidence="3 4">2016D-0077</strain>
    </source>
</reference>
<dbReference type="Proteomes" id="UP000594749">
    <property type="component" value="Chromosome"/>
</dbReference>
<dbReference type="RefSeq" id="WP_025802126.1">
    <property type="nucleotide sequence ID" value="NZ_CP053842.1"/>
</dbReference>
<evidence type="ECO:0000259" key="2">
    <source>
        <dbReference type="Pfam" id="PF13304"/>
    </source>
</evidence>
<protein>
    <submittedName>
        <fullName evidence="3">DUF3696 domain-containing protein</fullName>
    </submittedName>
</protein>
<dbReference type="Pfam" id="PF13304">
    <property type="entry name" value="AAA_21"/>
    <property type="match status" value="1"/>
</dbReference>
<name>A0A7M1LHT3_9BACT</name>
<accession>A0A7M1LHT3</accession>
<dbReference type="PIRSF" id="PIRSF034888">
    <property type="entry name" value="P-loop_UCP034888"/>
    <property type="match status" value="1"/>
</dbReference>
<proteinExistence type="predicted"/>
<dbReference type="PANTHER" id="PTHR43581:SF4">
    <property type="entry name" value="ATP_GTP PHOSPHATASE"/>
    <property type="match status" value="1"/>
</dbReference>
<dbReference type="Gene3D" id="3.40.50.300">
    <property type="entry name" value="P-loop containing nucleotide triphosphate hydrolases"/>
    <property type="match status" value="1"/>
</dbReference>
<dbReference type="AlphaFoldDB" id="A0A7M1LHT3"/>
<dbReference type="PANTHER" id="PTHR43581">
    <property type="entry name" value="ATP/GTP PHOSPHATASE"/>
    <property type="match status" value="1"/>
</dbReference>
<dbReference type="Pfam" id="PF12476">
    <property type="entry name" value="DUF3696"/>
    <property type="match status" value="1"/>
</dbReference>
<organism evidence="3 4">
    <name type="scientific">Campylobacter corcagiensis</name>
    <dbReference type="NCBI Taxonomy" id="1448857"/>
    <lineage>
        <taxon>Bacteria</taxon>
        <taxon>Pseudomonadati</taxon>
        <taxon>Campylobacterota</taxon>
        <taxon>Epsilonproteobacteria</taxon>
        <taxon>Campylobacterales</taxon>
        <taxon>Campylobacteraceae</taxon>
        <taxon>Campylobacter</taxon>
    </lineage>
</organism>
<sequence length="341" mass="39326">MIDLIKISNFKSISDEELKIKPMTILTGTNSSGKSTLVQSILLMSYYAKQNSSLEEIILKIDNFEDIRNFYMKDDLSIIKTTYKNIEFELKCSINKSWEFSVNSPDLIFEENLFYISSNRIGQEDISRYGKSKFGINGEYAFGYFDNNKNDKIDIVIAEAYGTTLRDQLLFWINKTLDLNLELITQKISNENLSVKYKIDDFSNPISTYNVGSGVSYAIRILIIGLSLKKGDIFVIENPEIHLHPKAIANLMKFFVFLASNGVQVIIETHSEHIIDKLRHEVLINKINKEKTVIYYRKDDKSKFEEININEDGRFVDSIGEIKKFPTGFFDANLKDLMELM</sequence>
<evidence type="ECO:0000313" key="4">
    <source>
        <dbReference type="Proteomes" id="UP000594749"/>
    </source>
</evidence>
<dbReference type="GO" id="GO:0005524">
    <property type="term" value="F:ATP binding"/>
    <property type="evidence" value="ECO:0007669"/>
    <property type="project" value="InterPro"/>
</dbReference>
<feature type="domain" description="DUF3696" evidence="1">
    <location>
        <begin position="287"/>
        <end position="340"/>
    </location>
</feature>
<dbReference type="InterPro" id="IPR003959">
    <property type="entry name" value="ATPase_AAA_core"/>
</dbReference>